<dbReference type="PANTHER" id="PTHR34980:SF2">
    <property type="entry name" value="INNER MEMBRANE PROTEIN YHAH-RELATED"/>
    <property type="match status" value="1"/>
</dbReference>
<feature type="transmembrane region" description="Helical" evidence="1">
    <location>
        <begin position="53"/>
        <end position="72"/>
    </location>
</feature>
<gene>
    <name evidence="2" type="ORF">HPS9_11155</name>
</gene>
<feature type="transmembrane region" description="Helical" evidence="1">
    <location>
        <begin position="84"/>
        <end position="103"/>
    </location>
</feature>
<sequence>MNWYLNVLKNYATFAGRARRKEYWMFTLFNFIAFVILSILDGVLGLFSYEAGSGVLSGLYALAVLLPSLAVLVRRLHDTDRSGWWVLISLVPLIGVIVLFVFTCLDSKTGDNRFGDYPKA</sequence>
<dbReference type="AlphaFoldDB" id="A0A836YZL3"/>
<dbReference type="Proteomes" id="UP000027441">
    <property type="component" value="Unassembled WGS sequence"/>
</dbReference>
<accession>A0A836YZL3</accession>
<name>A0A836YZL3_GLAPU</name>
<keyword evidence="1" id="KW-1133">Transmembrane helix</keyword>
<keyword evidence="1" id="KW-0472">Membrane</keyword>
<evidence type="ECO:0000313" key="3">
    <source>
        <dbReference type="Proteomes" id="UP000027441"/>
    </source>
</evidence>
<keyword evidence="1" id="KW-0812">Transmembrane</keyword>
<evidence type="ECO:0000313" key="2">
    <source>
        <dbReference type="EMBL" id="KDB44299.1"/>
    </source>
</evidence>
<comment type="caution">
    <text evidence="2">The sequence shown here is derived from an EMBL/GenBank/DDBJ whole genome shotgun (WGS) entry which is preliminary data.</text>
</comment>
<dbReference type="Pfam" id="PF05656">
    <property type="entry name" value="DUF805"/>
    <property type="match status" value="1"/>
</dbReference>
<proteinExistence type="predicted"/>
<evidence type="ECO:0000256" key="1">
    <source>
        <dbReference type="SAM" id="Phobius"/>
    </source>
</evidence>
<dbReference type="InterPro" id="IPR008523">
    <property type="entry name" value="DUF805"/>
</dbReference>
<dbReference type="RefSeq" id="WP_035492440.1">
    <property type="nucleotide sequence ID" value="NZ_JDSN01000179.1"/>
</dbReference>
<dbReference type="EMBL" id="JDSN01000179">
    <property type="protein sequence ID" value="KDB44299.1"/>
    <property type="molecule type" value="Genomic_DNA"/>
</dbReference>
<feature type="transmembrane region" description="Helical" evidence="1">
    <location>
        <begin position="23"/>
        <end position="47"/>
    </location>
</feature>
<reference evidence="2 3" key="1">
    <citation type="submission" date="2014-02" db="EMBL/GenBank/DDBJ databases">
        <title>Comparative genomics of Haemophilus parasuis isolated from pig lungs.</title>
        <authorList>
            <person name="Kittichotirat W."/>
            <person name="Bumgarner R.E."/>
            <person name="Lawrence P."/>
        </authorList>
    </citation>
    <scope>NUCLEOTIDE SEQUENCE [LARGE SCALE GENOMIC DNA]</scope>
    <source>
        <strain evidence="2 3">HPS9</strain>
    </source>
</reference>
<dbReference type="GO" id="GO:0005886">
    <property type="term" value="C:plasma membrane"/>
    <property type="evidence" value="ECO:0007669"/>
    <property type="project" value="TreeGrafter"/>
</dbReference>
<organism evidence="2 3">
    <name type="scientific">Glaesserella parasuis HPS9</name>
    <dbReference type="NCBI Taxonomy" id="1450513"/>
    <lineage>
        <taxon>Bacteria</taxon>
        <taxon>Pseudomonadati</taxon>
        <taxon>Pseudomonadota</taxon>
        <taxon>Gammaproteobacteria</taxon>
        <taxon>Pasteurellales</taxon>
        <taxon>Pasteurellaceae</taxon>
        <taxon>Glaesserella</taxon>
    </lineage>
</organism>
<dbReference type="PANTHER" id="PTHR34980">
    <property type="entry name" value="INNER MEMBRANE PROTEIN-RELATED-RELATED"/>
    <property type="match status" value="1"/>
</dbReference>
<protein>
    <submittedName>
        <fullName evidence="2">Membrane protein</fullName>
    </submittedName>
</protein>